<evidence type="ECO:0008006" key="4">
    <source>
        <dbReference type="Google" id="ProtNLM"/>
    </source>
</evidence>
<feature type="transmembrane region" description="Helical" evidence="1">
    <location>
        <begin position="228"/>
        <end position="248"/>
    </location>
</feature>
<feature type="transmembrane region" description="Helical" evidence="1">
    <location>
        <begin position="87"/>
        <end position="106"/>
    </location>
</feature>
<gene>
    <name evidence="2" type="ORF">ESZ50_04560</name>
</gene>
<dbReference type="Proteomes" id="UP000371977">
    <property type="component" value="Unassembled WGS sequence"/>
</dbReference>
<protein>
    <recommendedName>
        <fullName evidence="4">O-antigen ligase domain-containing protein</fullName>
    </recommendedName>
</protein>
<feature type="transmembrane region" description="Helical" evidence="1">
    <location>
        <begin position="29"/>
        <end position="48"/>
    </location>
</feature>
<dbReference type="AlphaFoldDB" id="A0A6C2C7N4"/>
<accession>A0A6C2C7N4</accession>
<feature type="transmembrane region" description="Helical" evidence="1">
    <location>
        <begin position="332"/>
        <end position="351"/>
    </location>
</feature>
<dbReference type="Pfam" id="PF13425">
    <property type="entry name" value="O-antigen_lig"/>
    <property type="match status" value="1"/>
</dbReference>
<feature type="transmembrane region" description="Helical" evidence="1">
    <location>
        <begin position="158"/>
        <end position="176"/>
    </location>
</feature>
<keyword evidence="1" id="KW-0812">Transmembrane</keyword>
<reference evidence="2 3" key="1">
    <citation type="submission" date="2019-01" db="EMBL/GenBank/DDBJ databases">
        <title>Weissella sp. nov., a novel lactic acid bacterium isolated from animal feces.</title>
        <authorList>
            <person name="Wang L.-T."/>
        </authorList>
    </citation>
    <scope>NUCLEOTIDE SEQUENCE [LARGE SCALE GENOMIC DNA]</scope>
    <source>
        <strain evidence="2 3">8H-2</strain>
    </source>
</reference>
<organism evidence="2 3">
    <name type="scientific">Weissella muntiaci</name>
    <dbReference type="NCBI Taxonomy" id="2508881"/>
    <lineage>
        <taxon>Bacteria</taxon>
        <taxon>Bacillati</taxon>
        <taxon>Bacillota</taxon>
        <taxon>Bacilli</taxon>
        <taxon>Lactobacillales</taxon>
        <taxon>Lactobacillaceae</taxon>
        <taxon>Weissella</taxon>
    </lineage>
</organism>
<keyword evidence="1" id="KW-1133">Transmembrane helix</keyword>
<sequence>MLAIFPLADAASGMVLQGGISYGQESLPIGIIFRLILSALIIGSIIIYKNWQAISISFAICFGGTLTVILVQGIVYDYSFAQLINEGRIFGKYIVWAVIIVFFYSYRQLISKETLTQVTNISNLLLILGLIIPKLLGVGTNTYDGTVGFKGWYYGPNDTTYCLAFLTIFLVLTVQINRPNRRNVLLFCLYFGDLWALLIIGTKMGLLALVMSVVILVIRALQTWTLPILLIVILDIAAAIGIVIYFYGASIYETVFLPNIKRIQYFYQLYNGDVLRVLFSDRLGRTSNDLAILATKMKNFELLNFIGYGYDFRKFIIVEAEGLIEMDFIDTFFSYGYLGLMFLITFVVTVFRKINILQNKSIFALFLMSIIYANIAGHVLYSAMAGTTLGMLCGFLLVEG</sequence>
<evidence type="ECO:0000256" key="1">
    <source>
        <dbReference type="SAM" id="Phobius"/>
    </source>
</evidence>
<feature type="transmembrane region" description="Helical" evidence="1">
    <location>
        <begin position="183"/>
        <end position="200"/>
    </location>
</feature>
<keyword evidence="3" id="KW-1185">Reference proteome</keyword>
<proteinExistence type="predicted"/>
<name>A0A6C2C7N4_9LACO</name>
<feature type="transmembrane region" description="Helical" evidence="1">
    <location>
        <begin position="55"/>
        <end position="75"/>
    </location>
</feature>
<dbReference type="OrthoDB" id="2194423at2"/>
<dbReference type="InterPro" id="IPR049504">
    <property type="entry name" value="O-antigen_lig"/>
</dbReference>
<evidence type="ECO:0000313" key="3">
    <source>
        <dbReference type="Proteomes" id="UP000371977"/>
    </source>
</evidence>
<dbReference type="EMBL" id="SDGZ01000013">
    <property type="protein sequence ID" value="TYC49867.1"/>
    <property type="molecule type" value="Genomic_DNA"/>
</dbReference>
<comment type="caution">
    <text evidence="2">The sequence shown here is derived from an EMBL/GenBank/DDBJ whole genome shotgun (WGS) entry which is preliminary data.</text>
</comment>
<feature type="transmembrane region" description="Helical" evidence="1">
    <location>
        <begin position="363"/>
        <end position="381"/>
    </location>
</feature>
<keyword evidence="1" id="KW-0472">Membrane</keyword>
<dbReference type="RefSeq" id="WP_148622426.1">
    <property type="nucleotide sequence ID" value="NZ_SDGZ01000013.1"/>
</dbReference>
<feature type="transmembrane region" description="Helical" evidence="1">
    <location>
        <begin position="206"/>
        <end position="221"/>
    </location>
</feature>
<feature type="transmembrane region" description="Helical" evidence="1">
    <location>
        <begin position="118"/>
        <end position="138"/>
    </location>
</feature>
<evidence type="ECO:0000313" key="2">
    <source>
        <dbReference type="EMBL" id="TYC49867.1"/>
    </source>
</evidence>